<reference evidence="1 2" key="1">
    <citation type="submission" date="2018-09" db="EMBL/GenBank/DDBJ databases">
        <title>Discovery and Ecogenomic Context for Candidatus Cryosericales, a Global Caldiserica Order Active in Thawing Permafrost.</title>
        <authorList>
            <person name="Martinez M.A."/>
            <person name="Woodcroft B.J."/>
            <person name="Ignacio Espinoza J.C."/>
            <person name="Zayed A."/>
            <person name="Singleton C.M."/>
            <person name="Boyd J."/>
            <person name="Li Y.-F."/>
            <person name="Purvine S."/>
            <person name="Maughan H."/>
            <person name="Hodgkins S.B."/>
            <person name="Anderson D."/>
            <person name="Sederholm M."/>
            <person name="Temperton B."/>
            <person name="Saleska S.R."/>
            <person name="Tyson G.W."/>
            <person name="Rich V.I."/>
        </authorList>
    </citation>
    <scope>NUCLEOTIDE SEQUENCE [LARGE SCALE GENOMIC DNA]</scope>
    <source>
        <strain evidence="1 2">SMC6</strain>
    </source>
</reference>
<evidence type="ECO:0000313" key="2">
    <source>
        <dbReference type="Proteomes" id="UP000266260"/>
    </source>
</evidence>
<dbReference type="EMBL" id="QXIT01000142">
    <property type="protein sequence ID" value="RIE06995.1"/>
    <property type="molecule type" value="Genomic_DNA"/>
</dbReference>
<evidence type="ECO:0000313" key="1">
    <source>
        <dbReference type="EMBL" id="RIE06995.1"/>
    </source>
</evidence>
<gene>
    <name evidence="1" type="ORF">SMC6_08040</name>
</gene>
<sequence>MPTWLFQGSPKDFPAFDDYLRNYAEISWHVRQKRAVEEI</sequence>
<comment type="caution">
    <text evidence="1">The sequence shown here is derived from an EMBL/GenBank/DDBJ whole genome shotgun (WGS) entry which is preliminary data.</text>
</comment>
<name>A0A398CWF2_9BACT</name>
<dbReference type="Proteomes" id="UP000266260">
    <property type="component" value="Unassembled WGS sequence"/>
</dbReference>
<accession>A0A398CWF2</accession>
<protein>
    <submittedName>
        <fullName evidence="1">EVE domain-containing protein</fullName>
    </submittedName>
</protein>
<proteinExistence type="predicted"/>
<dbReference type="AlphaFoldDB" id="A0A398CWF2"/>
<keyword evidence="2" id="KW-1185">Reference proteome</keyword>
<feature type="non-terminal residue" evidence="1">
    <location>
        <position position="39"/>
    </location>
</feature>
<organism evidence="1 2">
    <name type="scientific">Candidatus Cryosericum odellii</name>
    <dbReference type="NCBI Taxonomy" id="2290917"/>
    <lineage>
        <taxon>Bacteria</taxon>
        <taxon>Pseudomonadati</taxon>
        <taxon>Caldisericota/Cryosericota group</taxon>
        <taxon>Candidatus Cryosericota</taxon>
        <taxon>Candidatus Cryosericia</taxon>
        <taxon>Candidatus Cryosericales</taxon>
        <taxon>Candidatus Cryosericaceae</taxon>
        <taxon>Candidatus Cryosericum</taxon>
    </lineage>
</organism>